<dbReference type="GO" id="GO:0003964">
    <property type="term" value="F:RNA-directed DNA polymerase activity"/>
    <property type="evidence" value="ECO:0007669"/>
    <property type="project" value="UniProtKB-KW"/>
</dbReference>
<dbReference type="Pfam" id="PF22936">
    <property type="entry name" value="Pol_BBD"/>
    <property type="match status" value="1"/>
</dbReference>
<dbReference type="PANTHER" id="PTHR24559:SF444">
    <property type="entry name" value="REVERSE TRANSCRIPTASE DOMAIN-CONTAINING PROTEIN"/>
    <property type="match status" value="1"/>
</dbReference>
<dbReference type="PANTHER" id="PTHR24559">
    <property type="entry name" value="TRANSPOSON TY3-I GAG-POL POLYPROTEIN"/>
    <property type="match status" value="1"/>
</dbReference>
<dbReference type="InterPro" id="IPR012337">
    <property type="entry name" value="RNaseH-like_sf"/>
</dbReference>
<feature type="region of interest" description="Disordered" evidence="2">
    <location>
        <begin position="412"/>
        <end position="463"/>
    </location>
</feature>
<feature type="region of interest" description="Disordered" evidence="2">
    <location>
        <begin position="879"/>
        <end position="912"/>
    </location>
</feature>
<dbReference type="Gene3D" id="4.10.60.10">
    <property type="entry name" value="Zinc finger, CCHC-type"/>
    <property type="match status" value="1"/>
</dbReference>
<evidence type="ECO:0000313" key="4">
    <source>
        <dbReference type="EMBL" id="GEU82683.1"/>
    </source>
</evidence>
<name>A0A6L2N918_TANCI</name>
<dbReference type="InterPro" id="IPR043502">
    <property type="entry name" value="DNA/RNA_pol_sf"/>
</dbReference>
<feature type="compositionally biased region" description="Polar residues" evidence="2">
    <location>
        <begin position="422"/>
        <end position="433"/>
    </location>
</feature>
<feature type="compositionally biased region" description="Polar residues" evidence="2">
    <location>
        <begin position="1143"/>
        <end position="1161"/>
    </location>
</feature>
<feature type="compositionally biased region" description="Polar residues" evidence="2">
    <location>
        <begin position="879"/>
        <end position="902"/>
    </location>
</feature>
<dbReference type="InterPro" id="IPR036397">
    <property type="entry name" value="RNaseH_sf"/>
</dbReference>
<dbReference type="Gene3D" id="3.30.70.270">
    <property type="match status" value="1"/>
</dbReference>
<reference evidence="4" key="1">
    <citation type="journal article" date="2019" name="Sci. Rep.">
        <title>Draft genome of Tanacetum cinerariifolium, the natural source of mosquito coil.</title>
        <authorList>
            <person name="Yamashiro T."/>
            <person name="Shiraishi A."/>
            <person name="Satake H."/>
            <person name="Nakayama K."/>
        </authorList>
    </citation>
    <scope>NUCLEOTIDE SEQUENCE</scope>
</reference>
<dbReference type="GO" id="GO:0015074">
    <property type="term" value="P:DNA integration"/>
    <property type="evidence" value="ECO:0007669"/>
    <property type="project" value="InterPro"/>
</dbReference>
<feature type="region of interest" description="Disordered" evidence="2">
    <location>
        <begin position="1142"/>
        <end position="1161"/>
    </location>
</feature>
<dbReference type="SUPFAM" id="SSF56672">
    <property type="entry name" value="DNA/RNA polymerases"/>
    <property type="match status" value="1"/>
</dbReference>
<comment type="caution">
    <text evidence="4">The sequence shown here is derived from an EMBL/GenBank/DDBJ whole genome shotgun (WGS) entry which is preliminary data.</text>
</comment>
<dbReference type="Pfam" id="PF00078">
    <property type="entry name" value="RVT_1"/>
    <property type="match status" value="1"/>
</dbReference>
<sequence length="1622" mass="181238">MESLSPQVVSVAKLPILNPNEFDLWKIRIEQYFLMTDYSLWEVILNGNSHIPTKVIKGVVQPVAPTAAEQRLARKNELKAHGTILIALLDKHRLKFNIHKDAKTLMEVIEKRFSGNKETKKVQKTLLKQQYENFTGSSSETLRSMRLRLKVLPLLATQNIAFVSSQNTDSTNESVSAVASVSAASAKVHVFALPNVDTLSNVVIYSLFASQSNNPQLDNDDLKQIDVDDLEEIDLKWQMAMLSVRVRRFLQRTGRNLGANGTTLMGFDMSKVECYNYHGKGHFARECRSPKDTRRNVLVETQRRNVPMETSTYNALILQCDGLGSYDWSFQAEEEPTSYALMAFTSSSSSSSDNETGTFMPPKPDLVFYDAPNVTKTVHTAFNVKLSPTKPDTDLYHRPSAPIIKDWVSDLEDESEADPLQNDPSFVQPTEQVKTPRPSVNPVENSIPATNHKTDIPKPKTHGNSRNRKACFVLLTKSKLVPLTVARPVTTTIPQPHGNPHHALKDKGVINSGCSSHMTGNMSYLSDFEEINCGYVAFGGNPKGGKITGKGKIRTGKLNLDDVYFVKELKFNLFSVLQMCDKKNSVLFTDTECIVLYPEFKATLDESNLWYRRLGHINFKTMNKLVKDLNQFCGMKGIKREFSVPRTPQQNGIAERKNKTLIEAARTMLSDLLLPIPFWAEAVTTACFMRLFGCPVTILNTLDPLGKFDGKADEGFLVGYSMFDIDTLTKSMNYQPVTAGNQSNPSAGVQEQFNVEKAGEENVQQYVLFPLWSSGYKDPQNTDDDVAFEVKEPEFEGKKPEFEVHVSPSSSAKTKKHYDKTKRETKGNSPVELSTGYRNLSAEFEDFFDNSINEVNAASTPVLTIGQISTNSTNTFSAAGPSNTAVSPCIPSSNPTPSTNLNPKGRNRRRSKQRIKEFNLEELSPPILMTADQRTMAQLLQATTEGYEDAIVVPTITANNFEHKHDQDSLNSVAGGNFLDKMPHECLAIIETEYKVRYSRNKPVVAKVITNNSTSGISPDVAELKDMVKALLLNKKSQNQAPTTVKAVEESCHANSRSKHAKSIDQSDRIAHQICELQQCLYFELGASTSSLGTLPSNTIANPRSDLKAITTRSGVSYDGPQIPPPPSFFPKVVENEPEATKDTVTLPNNGSTEDVQPSVVPTESPILTSELINHPIIKHVSSLVSASRPNQRPSIPCPSRLTPLNEHCSAVLLKKLPEKLGDPGKFLIPCDFLEKAECLAIADLGASINLTPLSEVLGFSDIITSGNPTPYYDLIVSTTSPTLTPFENNDFLLKEVDAFLALEDDPTLPEVDQSYLDSEGDILLLEAFLNDDPSLSPLNQENYLPERVCIDYHKLNEATRKDYFPLPFMDQMLERLAGNQYCCFLDGFSGYFQIPIDPKDQEKTTFTCPYGTFAYRRMPFGLCNAPGTFQSCLSHLEKMLKRCEDTNLCLNWEKSHFMVKEGIVLGHKISKEGIKVDKGKVDVITKLPHPTTVKAYKTPIGCTPYKLVYGKACHLPIELDYKAYWALKHANFDLQTTGDHIKVQLFELNKLHDQAYENSLIYKEKTKRLHDSKIKDRVFNIGDRVFLFNSRLKIFSGKLKSRWSRPFTISHVYPYGTVELS</sequence>
<evidence type="ECO:0000259" key="3">
    <source>
        <dbReference type="PROSITE" id="PS50994"/>
    </source>
</evidence>
<dbReference type="Gene3D" id="3.30.420.10">
    <property type="entry name" value="Ribonuclease H-like superfamily/Ribonuclease H"/>
    <property type="match status" value="1"/>
</dbReference>
<dbReference type="InterPro" id="IPR036875">
    <property type="entry name" value="Znf_CCHC_sf"/>
</dbReference>
<dbReference type="GO" id="GO:0003676">
    <property type="term" value="F:nucleic acid binding"/>
    <property type="evidence" value="ECO:0007669"/>
    <property type="project" value="InterPro"/>
</dbReference>
<keyword evidence="4" id="KW-0548">Nucleotidyltransferase</keyword>
<feature type="compositionally biased region" description="Polar residues" evidence="2">
    <location>
        <begin position="442"/>
        <end position="451"/>
    </location>
</feature>
<dbReference type="InterPro" id="IPR043128">
    <property type="entry name" value="Rev_trsase/Diguanyl_cyclase"/>
</dbReference>
<evidence type="ECO:0000256" key="1">
    <source>
        <dbReference type="ARBA" id="ARBA00022750"/>
    </source>
</evidence>
<keyword evidence="1" id="KW-0064">Aspartyl protease</keyword>
<dbReference type="Pfam" id="PF13976">
    <property type="entry name" value="gag_pre-integrs"/>
    <property type="match status" value="1"/>
</dbReference>
<dbReference type="CDD" id="cd01647">
    <property type="entry name" value="RT_LTR"/>
    <property type="match status" value="1"/>
</dbReference>
<accession>A0A6L2N918</accession>
<keyword evidence="1" id="KW-0378">Hydrolase</keyword>
<dbReference type="GO" id="GO:0008270">
    <property type="term" value="F:zinc ion binding"/>
    <property type="evidence" value="ECO:0007669"/>
    <property type="project" value="InterPro"/>
</dbReference>
<dbReference type="GO" id="GO:0004190">
    <property type="term" value="F:aspartic-type endopeptidase activity"/>
    <property type="evidence" value="ECO:0007669"/>
    <property type="project" value="UniProtKB-KW"/>
</dbReference>
<dbReference type="InterPro" id="IPR054722">
    <property type="entry name" value="PolX-like_BBD"/>
</dbReference>
<dbReference type="InterPro" id="IPR025724">
    <property type="entry name" value="GAG-pre-integrase_dom"/>
</dbReference>
<dbReference type="SUPFAM" id="SSF57756">
    <property type="entry name" value="Retrovirus zinc finger-like domains"/>
    <property type="match status" value="1"/>
</dbReference>
<dbReference type="EMBL" id="BKCJ010008528">
    <property type="protein sequence ID" value="GEU82683.1"/>
    <property type="molecule type" value="Genomic_DNA"/>
</dbReference>
<evidence type="ECO:0000256" key="2">
    <source>
        <dbReference type="SAM" id="MobiDB-lite"/>
    </source>
</evidence>
<keyword evidence="1" id="KW-0645">Protease</keyword>
<dbReference type="InterPro" id="IPR053134">
    <property type="entry name" value="RNA-dir_DNA_polymerase"/>
</dbReference>
<dbReference type="InterPro" id="IPR001584">
    <property type="entry name" value="Integrase_cat-core"/>
</dbReference>
<dbReference type="InterPro" id="IPR000477">
    <property type="entry name" value="RT_dom"/>
</dbReference>
<dbReference type="SUPFAM" id="SSF53098">
    <property type="entry name" value="Ribonuclease H-like"/>
    <property type="match status" value="1"/>
</dbReference>
<keyword evidence="4" id="KW-0695">RNA-directed DNA polymerase</keyword>
<gene>
    <name evidence="4" type="ORF">Tci_054661</name>
</gene>
<dbReference type="PROSITE" id="PS50994">
    <property type="entry name" value="INTEGRASE"/>
    <property type="match status" value="1"/>
</dbReference>
<proteinExistence type="predicted"/>
<organism evidence="4">
    <name type="scientific">Tanacetum cinerariifolium</name>
    <name type="common">Dalmatian daisy</name>
    <name type="synonym">Chrysanthemum cinerariifolium</name>
    <dbReference type="NCBI Taxonomy" id="118510"/>
    <lineage>
        <taxon>Eukaryota</taxon>
        <taxon>Viridiplantae</taxon>
        <taxon>Streptophyta</taxon>
        <taxon>Embryophyta</taxon>
        <taxon>Tracheophyta</taxon>
        <taxon>Spermatophyta</taxon>
        <taxon>Magnoliopsida</taxon>
        <taxon>eudicotyledons</taxon>
        <taxon>Gunneridae</taxon>
        <taxon>Pentapetalae</taxon>
        <taxon>asterids</taxon>
        <taxon>campanulids</taxon>
        <taxon>Asterales</taxon>
        <taxon>Asteraceae</taxon>
        <taxon>Asteroideae</taxon>
        <taxon>Anthemideae</taxon>
        <taxon>Anthemidinae</taxon>
        <taxon>Tanacetum</taxon>
    </lineage>
</organism>
<keyword evidence="4" id="KW-0808">Transferase</keyword>
<feature type="domain" description="Integrase catalytic" evidence="3">
    <location>
        <begin position="618"/>
        <end position="712"/>
    </location>
</feature>
<protein>
    <submittedName>
        <fullName evidence="4">Reverse transcriptase domain-containing protein</fullName>
    </submittedName>
</protein>
<feature type="region of interest" description="Disordered" evidence="2">
    <location>
        <begin position="800"/>
        <end position="834"/>
    </location>
</feature>